<organism evidence="1 2">
    <name type="scientific">Stigmatella aurantiaca (strain DW4/3-1)</name>
    <dbReference type="NCBI Taxonomy" id="378806"/>
    <lineage>
        <taxon>Bacteria</taxon>
        <taxon>Pseudomonadati</taxon>
        <taxon>Myxococcota</taxon>
        <taxon>Myxococcia</taxon>
        <taxon>Myxococcales</taxon>
        <taxon>Cystobacterineae</taxon>
        <taxon>Archangiaceae</taxon>
        <taxon>Stigmatella</taxon>
    </lineage>
</organism>
<evidence type="ECO:0000313" key="2">
    <source>
        <dbReference type="Proteomes" id="UP000032702"/>
    </source>
</evidence>
<sequence length="163" mass="17763">MDVVAQALPATFWQKFDGGPGSQATWIGASVLASAATSPPDVASCSSGATPQPAQDIAIARRMNLARSIFMISLLFLSRPHQRTWSNLQGAHTGSNETSRAHSVQTLPFQTRLMRRVVLPTVSSQVSTGWSFAFHFRRGFEATESVFTHACPSHWAAWRTTFG</sequence>
<dbReference type="EMBL" id="AAMD01000003">
    <property type="protein sequence ID" value="EAU69803.1"/>
    <property type="molecule type" value="Genomic_DNA"/>
</dbReference>
<dbReference type="Proteomes" id="UP000032702">
    <property type="component" value="Unassembled WGS sequence"/>
</dbReference>
<gene>
    <name evidence="1" type="ORF">STIAU_1485</name>
</gene>
<reference evidence="1 2" key="1">
    <citation type="submission" date="2006-04" db="EMBL/GenBank/DDBJ databases">
        <authorList>
            <person name="Nierman W.C."/>
        </authorList>
    </citation>
    <scope>NUCLEOTIDE SEQUENCE [LARGE SCALE GENOMIC DNA]</scope>
    <source>
        <strain evidence="1 2">DW4/3-1</strain>
    </source>
</reference>
<evidence type="ECO:0000313" key="1">
    <source>
        <dbReference type="EMBL" id="EAU69803.1"/>
    </source>
</evidence>
<name>Q09DK0_STIAD</name>
<protein>
    <submittedName>
        <fullName evidence="1">Uncharacterized protein</fullName>
    </submittedName>
</protein>
<dbReference type="AlphaFoldDB" id="Q09DK0"/>
<accession>Q09DK0</accession>
<comment type="caution">
    <text evidence="1">The sequence shown here is derived from an EMBL/GenBank/DDBJ whole genome shotgun (WGS) entry which is preliminary data.</text>
</comment>
<proteinExistence type="predicted"/>